<dbReference type="GO" id="GO:0005829">
    <property type="term" value="C:cytosol"/>
    <property type="evidence" value="ECO:0007669"/>
    <property type="project" value="TreeGrafter"/>
</dbReference>
<evidence type="ECO:0000256" key="14">
    <source>
        <dbReference type="PIRSR" id="PIRSR606262-3"/>
    </source>
</evidence>
<dbReference type="GO" id="GO:0004126">
    <property type="term" value="F:cytidine deaminase activity"/>
    <property type="evidence" value="ECO:0007669"/>
    <property type="project" value="UniProtKB-UniRule"/>
</dbReference>
<dbReference type="InterPro" id="IPR016192">
    <property type="entry name" value="APOBEC/CMP_deaminase_Zn-bd"/>
</dbReference>
<reference evidence="17" key="2">
    <citation type="submission" date="2020-09" db="EMBL/GenBank/DDBJ databases">
        <authorList>
            <person name="Sun Q."/>
            <person name="Ohkuma M."/>
        </authorList>
    </citation>
    <scope>NUCLEOTIDE SEQUENCE</scope>
    <source>
        <strain evidence="17">JCM 31311</strain>
    </source>
</reference>
<organism evidence="17 18">
    <name type="scientific">Deinococcus ruber</name>
    <dbReference type="NCBI Taxonomy" id="1848197"/>
    <lineage>
        <taxon>Bacteria</taxon>
        <taxon>Thermotogati</taxon>
        <taxon>Deinococcota</taxon>
        <taxon>Deinococci</taxon>
        <taxon>Deinococcales</taxon>
        <taxon>Deinococcaceae</taxon>
        <taxon>Deinococcus</taxon>
    </lineage>
</organism>
<feature type="binding site" evidence="14">
    <location>
        <position position="97"/>
    </location>
    <ligand>
        <name>Zn(2+)</name>
        <dbReference type="ChEBI" id="CHEBI:29105"/>
        <note>catalytic</note>
    </ligand>
</feature>
<evidence type="ECO:0000256" key="15">
    <source>
        <dbReference type="RuleBase" id="RU364006"/>
    </source>
</evidence>
<comment type="cofactor">
    <cofactor evidence="1 14 15">
        <name>Zn(2+)</name>
        <dbReference type="ChEBI" id="CHEBI:29105"/>
    </cofactor>
</comment>
<feature type="active site" description="Proton donor" evidence="12">
    <location>
        <position position="63"/>
    </location>
</feature>
<comment type="catalytic activity">
    <reaction evidence="10 15">
        <text>2'-deoxycytidine + H2O + H(+) = 2'-deoxyuridine + NH4(+)</text>
        <dbReference type="Rhea" id="RHEA:13433"/>
        <dbReference type="ChEBI" id="CHEBI:15377"/>
        <dbReference type="ChEBI" id="CHEBI:15378"/>
        <dbReference type="ChEBI" id="CHEBI:15698"/>
        <dbReference type="ChEBI" id="CHEBI:16450"/>
        <dbReference type="ChEBI" id="CHEBI:28938"/>
        <dbReference type="EC" id="3.5.4.5"/>
    </reaction>
</comment>
<feature type="binding site" evidence="13">
    <location>
        <begin position="50"/>
        <end position="56"/>
    </location>
    <ligand>
        <name>substrate</name>
    </ligand>
</feature>
<evidence type="ECO:0000256" key="5">
    <source>
        <dbReference type="ARBA" id="ARBA00018266"/>
    </source>
</evidence>
<dbReference type="PANTHER" id="PTHR11644">
    <property type="entry name" value="CYTIDINE DEAMINASE"/>
    <property type="match status" value="1"/>
</dbReference>
<keyword evidence="8 14" id="KW-0862">Zinc</keyword>
<feature type="binding site" evidence="14">
    <location>
        <position position="61"/>
    </location>
    <ligand>
        <name>Zn(2+)</name>
        <dbReference type="ChEBI" id="CHEBI:29105"/>
        <note>catalytic</note>
    </ligand>
</feature>
<dbReference type="GO" id="GO:0008270">
    <property type="term" value="F:zinc ion binding"/>
    <property type="evidence" value="ECO:0007669"/>
    <property type="project" value="UniProtKB-UniRule"/>
</dbReference>
<comment type="catalytic activity">
    <reaction evidence="11 15">
        <text>cytidine + H2O + H(+) = uridine + NH4(+)</text>
        <dbReference type="Rhea" id="RHEA:16069"/>
        <dbReference type="ChEBI" id="CHEBI:15377"/>
        <dbReference type="ChEBI" id="CHEBI:15378"/>
        <dbReference type="ChEBI" id="CHEBI:16704"/>
        <dbReference type="ChEBI" id="CHEBI:17562"/>
        <dbReference type="ChEBI" id="CHEBI:28938"/>
        <dbReference type="EC" id="3.5.4.5"/>
    </reaction>
</comment>
<evidence type="ECO:0000313" key="17">
    <source>
        <dbReference type="EMBL" id="GGQ96388.1"/>
    </source>
</evidence>
<evidence type="ECO:0000256" key="3">
    <source>
        <dbReference type="ARBA" id="ARBA00006576"/>
    </source>
</evidence>
<evidence type="ECO:0000256" key="8">
    <source>
        <dbReference type="ARBA" id="ARBA00022833"/>
    </source>
</evidence>
<evidence type="ECO:0000256" key="9">
    <source>
        <dbReference type="ARBA" id="ARBA00032005"/>
    </source>
</evidence>
<evidence type="ECO:0000259" key="16">
    <source>
        <dbReference type="PROSITE" id="PS51747"/>
    </source>
</evidence>
<feature type="binding site" evidence="14">
    <location>
        <position position="94"/>
    </location>
    <ligand>
        <name>Zn(2+)</name>
        <dbReference type="ChEBI" id="CHEBI:29105"/>
        <note>catalytic</note>
    </ligand>
</feature>
<name>A0A918F1G6_9DEIO</name>
<dbReference type="InterPro" id="IPR050202">
    <property type="entry name" value="Cyt/Deoxycyt_deaminase"/>
</dbReference>
<dbReference type="Pfam" id="PF00383">
    <property type="entry name" value="dCMP_cyt_deam_1"/>
    <property type="match status" value="1"/>
</dbReference>
<dbReference type="GO" id="GO:0042802">
    <property type="term" value="F:identical protein binding"/>
    <property type="evidence" value="ECO:0007669"/>
    <property type="project" value="UniProtKB-ARBA"/>
</dbReference>
<feature type="domain" description="CMP/dCMP-type deaminase" evidence="16">
    <location>
        <begin position="9"/>
        <end position="135"/>
    </location>
</feature>
<dbReference type="GO" id="GO:0055086">
    <property type="term" value="P:nucleobase-containing small molecule metabolic process"/>
    <property type="evidence" value="ECO:0007669"/>
    <property type="project" value="UniProtKB-ARBA"/>
</dbReference>
<proteinExistence type="inferred from homology"/>
<comment type="similarity">
    <text evidence="3 15">Belongs to the cytidine and deoxycytidylate deaminase family.</text>
</comment>
<comment type="caution">
    <text evidence="17">The sequence shown here is derived from an EMBL/GenBank/DDBJ whole genome shotgun (WGS) entry which is preliminary data.</text>
</comment>
<dbReference type="GO" id="GO:0072527">
    <property type="term" value="P:pyrimidine-containing compound metabolic process"/>
    <property type="evidence" value="ECO:0007669"/>
    <property type="project" value="UniProtKB-ARBA"/>
</dbReference>
<dbReference type="AlphaFoldDB" id="A0A918F1G6"/>
<dbReference type="PROSITE" id="PS00903">
    <property type="entry name" value="CYT_DCMP_DEAMINASES_1"/>
    <property type="match status" value="1"/>
</dbReference>
<sequence>MKQPESQTSPDAELLAAAKAAFQNAYAPYSHFHVGAALRTPAGELFSGANVENASYGLGRCAEQSAVQSMATSGGRDFSEVVVYSESSPPASPCGACRQVLFEFSPEAHVTCVNHLGEVVDGQVKDFLPHGFRLEHAQD</sequence>
<reference evidence="17" key="1">
    <citation type="journal article" date="2014" name="Int. J. Syst. Evol. Microbiol.">
        <title>Complete genome sequence of Corynebacterium casei LMG S-19264T (=DSM 44701T), isolated from a smear-ripened cheese.</title>
        <authorList>
            <consortium name="US DOE Joint Genome Institute (JGI-PGF)"/>
            <person name="Walter F."/>
            <person name="Albersmeier A."/>
            <person name="Kalinowski J."/>
            <person name="Ruckert C."/>
        </authorList>
    </citation>
    <scope>NUCLEOTIDE SEQUENCE</scope>
    <source>
        <strain evidence="17">JCM 31311</strain>
    </source>
</reference>
<dbReference type="InterPro" id="IPR002125">
    <property type="entry name" value="CMP_dCMP_dom"/>
</dbReference>
<keyword evidence="18" id="KW-1185">Reference proteome</keyword>
<dbReference type="NCBIfam" id="TIGR01354">
    <property type="entry name" value="cyt_deam_tetra"/>
    <property type="match status" value="1"/>
</dbReference>
<dbReference type="InterPro" id="IPR006262">
    <property type="entry name" value="Cyt_deam_tetra"/>
</dbReference>
<dbReference type="FunFam" id="3.40.140.10:FF:000008">
    <property type="entry name" value="Cytidine deaminase"/>
    <property type="match status" value="1"/>
</dbReference>
<dbReference type="NCBIfam" id="NF004064">
    <property type="entry name" value="PRK05578.1"/>
    <property type="match status" value="1"/>
</dbReference>
<keyword evidence="7 15" id="KW-0378">Hydrolase</keyword>
<evidence type="ECO:0000256" key="1">
    <source>
        <dbReference type="ARBA" id="ARBA00001947"/>
    </source>
</evidence>
<dbReference type="RefSeq" id="WP_189088010.1">
    <property type="nucleotide sequence ID" value="NZ_BMQL01000002.1"/>
</dbReference>
<dbReference type="EC" id="3.5.4.5" evidence="4 15"/>
<dbReference type="PANTHER" id="PTHR11644:SF2">
    <property type="entry name" value="CYTIDINE DEAMINASE"/>
    <property type="match status" value="1"/>
</dbReference>
<dbReference type="Proteomes" id="UP000603865">
    <property type="component" value="Unassembled WGS sequence"/>
</dbReference>
<evidence type="ECO:0000313" key="18">
    <source>
        <dbReference type="Proteomes" id="UP000603865"/>
    </source>
</evidence>
<evidence type="ECO:0000256" key="7">
    <source>
        <dbReference type="ARBA" id="ARBA00022801"/>
    </source>
</evidence>
<evidence type="ECO:0000256" key="2">
    <source>
        <dbReference type="ARBA" id="ARBA00003949"/>
    </source>
</evidence>
<keyword evidence="6 14" id="KW-0479">Metal-binding</keyword>
<dbReference type="CDD" id="cd01283">
    <property type="entry name" value="cytidine_deaminase"/>
    <property type="match status" value="1"/>
</dbReference>
<accession>A0A918F1G6</accession>
<evidence type="ECO:0000256" key="6">
    <source>
        <dbReference type="ARBA" id="ARBA00022723"/>
    </source>
</evidence>
<dbReference type="PROSITE" id="PS51747">
    <property type="entry name" value="CYT_DCMP_DEAMINASES_2"/>
    <property type="match status" value="1"/>
</dbReference>
<dbReference type="EMBL" id="BMQL01000002">
    <property type="protein sequence ID" value="GGQ96388.1"/>
    <property type="molecule type" value="Genomic_DNA"/>
</dbReference>
<evidence type="ECO:0000256" key="11">
    <source>
        <dbReference type="ARBA" id="ARBA00049558"/>
    </source>
</evidence>
<comment type="function">
    <text evidence="2 15">This enzyme scavenges exogenous and endogenous cytidine and 2'-deoxycytidine for UMP synthesis.</text>
</comment>
<dbReference type="InterPro" id="IPR016193">
    <property type="entry name" value="Cytidine_deaminase-like"/>
</dbReference>
<evidence type="ECO:0000256" key="13">
    <source>
        <dbReference type="PIRSR" id="PIRSR606262-2"/>
    </source>
</evidence>
<dbReference type="Gene3D" id="3.40.140.10">
    <property type="entry name" value="Cytidine Deaminase, domain 2"/>
    <property type="match status" value="1"/>
</dbReference>
<evidence type="ECO:0000256" key="12">
    <source>
        <dbReference type="PIRSR" id="PIRSR606262-1"/>
    </source>
</evidence>
<dbReference type="SUPFAM" id="SSF53927">
    <property type="entry name" value="Cytidine deaminase-like"/>
    <property type="match status" value="1"/>
</dbReference>
<protein>
    <recommendedName>
        <fullName evidence="5 15">Cytidine deaminase</fullName>
        <ecNumber evidence="4 15">3.5.4.5</ecNumber>
    </recommendedName>
    <alternativeName>
        <fullName evidence="9 15">Cytidine aminohydrolase</fullName>
    </alternativeName>
</protein>
<evidence type="ECO:0000256" key="4">
    <source>
        <dbReference type="ARBA" id="ARBA00012783"/>
    </source>
</evidence>
<evidence type="ECO:0000256" key="10">
    <source>
        <dbReference type="ARBA" id="ARBA00049252"/>
    </source>
</evidence>
<gene>
    <name evidence="17" type="ORF">GCM10008957_05800</name>
</gene>